<dbReference type="CDD" id="cd00158">
    <property type="entry name" value="RHOD"/>
    <property type="match status" value="1"/>
</dbReference>
<dbReference type="SUPFAM" id="SSF52821">
    <property type="entry name" value="Rhodanese/Cell cycle control phosphatase"/>
    <property type="match status" value="1"/>
</dbReference>
<dbReference type="Proteomes" id="UP000319143">
    <property type="component" value="Unassembled WGS sequence"/>
</dbReference>
<evidence type="ECO:0000313" key="3">
    <source>
        <dbReference type="Proteomes" id="UP000319143"/>
    </source>
</evidence>
<keyword evidence="3" id="KW-1185">Reference proteome</keyword>
<comment type="caution">
    <text evidence="2">The sequence shown here is derived from an EMBL/GenBank/DDBJ whole genome shotgun (WGS) entry which is preliminary data.</text>
</comment>
<sequence length="81" mass="9295">MPESFKRGHIRNALNIPLHASHVDREAILGEPVQLRDSSIVVYCQSEGCPYSDIVAHQLCEDGFENILIYRGGWRDWIENE</sequence>
<feature type="domain" description="Rhodanese" evidence="1">
    <location>
        <begin position="2"/>
        <end position="79"/>
    </location>
</feature>
<dbReference type="InterPro" id="IPR001763">
    <property type="entry name" value="Rhodanese-like_dom"/>
</dbReference>
<evidence type="ECO:0000259" key="1">
    <source>
        <dbReference type="PROSITE" id="PS50206"/>
    </source>
</evidence>
<gene>
    <name evidence="2" type="ORF">Poly41_16540</name>
</gene>
<reference evidence="2 3" key="1">
    <citation type="submission" date="2019-02" db="EMBL/GenBank/DDBJ databases">
        <title>Deep-cultivation of Planctomycetes and their phenomic and genomic characterization uncovers novel biology.</title>
        <authorList>
            <person name="Wiegand S."/>
            <person name="Jogler M."/>
            <person name="Boedeker C."/>
            <person name="Pinto D."/>
            <person name="Vollmers J."/>
            <person name="Rivas-Marin E."/>
            <person name="Kohn T."/>
            <person name="Peeters S.H."/>
            <person name="Heuer A."/>
            <person name="Rast P."/>
            <person name="Oberbeckmann S."/>
            <person name="Bunk B."/>
            <person name="Jeske O."/>
            <person name="Meyerdierks A."/>
            <person name="Storesund J.E."/>
            <person name="Kallscheuer N."/>
            <person name="Luecker S."/>
            <person name="Lage O.M."/>
            <person name="Pohl T."/>
            <person name="Merkel B.J."/>
            <person name="Hornburger P."/>
            <person name="Mueller R.-W."/>
            <person name="Bruemmer F."/>
            <person name="Labrenz M."/>
            <person name="Spormann A.M."/>
            <person name="Op Den Camp H."/>
            <person name="Overmann J."/>
            <person name="Amann R."/>
            <person name="Jetten M.S.M."/>
            <person name="Mascher T."/>
            <person name="Medema M.H."/>
            <person name="Devos D.P."/>
            <person name="Kaster A.-K."/>
            <person name="Ovreas L."/>
            <person name="Rohde M."/>
            <person name="Galperin M.Y."/>
            <person name="Jogler C."/>
        </authorList>
    </citation>
    <scope>NUCLEOTIDE SEQUENCE [LARGE SCALE GENOMIC DNA]</scope>
    <source>
        <strain evidence="2 3">Poly41</strain>
    </source>
</reference>
<dbReference type="Gene3D" id="3.40.250.10">
    <property type="entry name" value="Rhodanese-like domain"/>
    <property type="match status" value="1"/>
</dbReference>
<dbReference type="InterPro" id="IPR036873">
    <property type="entry name" value="Rhodanese-like_dom_sf"/>
</dbReference>
<protein>
    <submittedName>
        <fullName evidence="2">Rhodanese-like domain protein</fullName>
    </submittedName>
</protein>
<evidence type="ECO:0000313" key="2">
    <source>
        <dbReference type="EMBL" id="TWU40819.1"/>
    </source>
</evidence>
<organism evidence="2 3">
    <name type="scientific">Novipirellula artificiosorum</name>
    <dbReference type="NCBI Taxonomy" id="2528016"/>
    <lineage>
        <taxon>Bacteria</taxon>
        <taxon>Pseudomonadati</taxon>
        <taxon>Planctomycetota</taxon>
        <taxon>Planctomycetia</taxon>
        <taxon>Pirellulales</taxon>
        <taxon>Pirellulaceae</taxon>
        <taxon>Novipirellula</taxon>
    </lineage>
</organism>
<dbReference type="PROSITE" id="PS50206">
    <property type="entry name" value="RHODANESE_3"/>
    <property type="match status" value="1"/>
</dbReference>
<proteinExistence type="predicted"/>
<name>A0A5C6E0X0_9BACT</name>
<dbReference type="AlphaFoldDB" id="A0A5C6E0X0"/>
<dbReference type="EMBL" id="SJPV01000002">
    <property type="protein sequence ID" value="TWU40819.1"/>
    <property type="molecule type" value="Genomic_DNA"/>
</dbReference>
<dbReference type="Pfam" id="PF00581">
    <property type="entry name" value="Rhodanese"/>
    <property type="match status" value="1"/>
</dbReference>
<accession>A0A5C6E0X0</accession>